<dbReference type="AlphaFoldDB" id="A0AAN8SA44"/>
<name>A0AAN8SA44_POLSC</name>
<evidence type="ECO:0000313" key="3">
    <source>
        <dbReference type="Proteomes" id="UP001372834"/>
    </source>
</evidence>
<dbReference type="Proteomes" id="UP001372834">
    <property type="component" value="Unassembled WGS sequence"/>
</dbReference>
<organism evidence="2 3">
    <name type="scientific">Polyplax serrata</name>
    <name type="common">Common mouse louse</name>
    <dbReference type="NCBI Taxonomy" id="468196"/>
    <lineage>
        <taxon>Eukaryota</taxon>
        <taxon>Metazoa</taxon>
        <taxon>Ecdysozoa</taxon>
        <taxon>Arthropoda</taxon>
        <taxon>Hexapoda</taxon>
        <taxon>Insecta</taxon>
        <taxon>Pterygota</taxon>
        <taxon>Neoptera</taxon>
        <taxon>Paraneoptera</taxon>
        <taxon>Psocodea</taxon>
        <taxon>Troctomorpha</taxon>
        <taxon>Phthiraptera</taxon>
        <taxon>Anoplura</taxon>
        <taxon>Polyplacidae</taxon>
        <taxon>Polyplax</taxon>
    </lineage>
</organism>
<evidence type="ECO:0000313" key="2">
    <source>
        <dbReference type="EMBL" id="KAK6638836.1"/>
    </source>
</evidence>
<evidence type="ECO:0000256" key="1">
    <source>
        <dbReference type="SAM" id="MobiDB-lite"/>
    </source>
</evidence>
<comment type="caution">
    <text evidence="2">The sequence shown here is derived from an EMBL/GenBank/DDBJ whole genome shotgun (WGS) entry which is preliminary data.</text>
</comment>
<accession>A0AAN8SA44</accession>
<dbReference type="EMBL" id="JAWJWE010000003">
    <property type="protein sequence ID" value="KAK6638836.1"/>
    <property type="molecule type" value="Genomic_DNA"/>
</dbReference>
<protein>
    <submittedName>
        <fullName evidence="2">Uncharacterized protein</fullName>
    </submittedName>
</protein>
<reference evidence="2 3" key="1">
    <citation type="submission" date="2023-10" db="EMBL/GenBank/DDBJ databases">
        <title>Genomes of two closely related lineages of the louse Polyplax serrata with different host specificities.</title>
        <authorList>
            <person name="Martinu J."/>
            <person name="Tarabai H."/>
            <person name="Stefka J."/>
            <person name="Hypsa V."/>
        </authorList>
    </citation>
    <scope>NUCLEOTIDE SEQUENCE [LARGE SCALE GENOMIC DNA]</scope>
    <source>
        <strain evidence="2">HR10_N</strain>
    </source>
</reference>
<feature type="region of interest" description="Disordered" evidence="1">
    <location>
        <begin position="70"/>
        <end position="90"/>
    </location>
</feature>
<sequence>MSNNLVFTVSHFFLLSQNDPLKNLEKVSILGADGAFTGETLLLVMNTKTSYEIGFNLVSRNKRKTAQENKKKFNFSLGNPAGDIVPRRTR</sequence>
<feature type="non-terminal residue" evidence="2">
    <location>
        <position position="90"/>
    </location>
</feature>
<proteinExistence type="predicted"/>
<gene>
    <name evidence="2" type="ORF">RUM43_007105</name>
</gene>